<dbReference type="AlphaFoldDB" id="A0A316Z2Q5"/>
<dbReference type="GO" id="GO:1902600">
    <property type="term" value="P:proton transmembrane transport"/>
    <property type="evidence" value="ECO:0007669"/>
    <property type="project" value="InterPro"/>
</dbReference>
<dbReference type="InterPro" id="IPR006153">
    <property type="entry name" value="Cation/H_exchanger_TM"/>
</dbReference>
<dbReference type="Proteomes" id="UP000245946">
    <property type="component" value="Unassembled WGS sequence"/>
</dbReference>
<evidence type="ECO:0000313" key="11">
    <source>
        <dbReference type="Proteomes" id="UP000245946"/>
    </source>
</evidence>
<keyword evidence="3 8" id="KW-0812">Transmembrane</keyword>
<evidence type="ECO:0000256" key="4">
    <source>
        <dbReference type="ARBA" id="ARBA00022989"/>
    </source>
</evidence>
<comment type="subcellular location">
    <subcellularLocation>
        <location evidence="1">Membrane</location>
        <topology evidence="1">Multi-pass membrane protein</topology>
    </subcellularLocation>
</comment>
<feature type="transmembrane region" description="Helical" evidence="8">
    <location>
        <begin position="263"/>
        <end position="280"/>
    </location>
</feature>
<reference evidence="10 11" key="1">
    <citation type="journal article" date="2018" name="Mol. Biol. Evol.">
        <title>Broad Genomic Sampling Reveals a Smut Pathogenic Ancestry of the Fungal Clade Ustilaginomycotina.</title>
        <authorList>
            <person name="Kijpornyongpan T."/>
            <person name="Mondo S.J."/>
            <person name="Barry K."/>
            <person name="Sandor L."/>
            <person name="Lee J."/>
            <person name="Lipzen A."/>
            <person name="Pangilinan J."/>
            <person name="LaButti K."/>
            <person name="Hainaut M."/>
            <person name="Henrissat B."/>
            <person name="Grigoriev I.V."/>
            <person name="Spatafora J.W."/>
            <person name="Aime M.C."/>
        </authorList>
    </citation>
    <scope>NUCLEOTIDE SEQUENCE [LARGE SCALE GENOMIC DNA]</scope>
    <source>
        <strain evidence="10 11">MCA 4186</strain>
    </source>
</reference>
<dbReference type="InterPro" id="IPR050794">
    <property type="entry name" value="CPA2_transporter"/>
</dbReference>
<dbReference type="InterPro" id="IPR038770">
    <property type="entry name" value="Na+/solute_symporter_sf"/>
</dbReference>
<keyword evidence="2" id="KW-0813">Transport</keyword>
<feature type="transmembrane region" description="Helical" evidence="8">
    <location>
        <begin position="31"/>
        <end position="53"/>
    </location>
</feature>
<feature type="transmembrane region" description="Helical" evidence="8">
    <location>
        <begin position="60"/>
        <end position="79"/>
    </location>
</feature>
<dbReference type="EMBL" id="KZ819306">
    <property type="protein sequence ID" value="PWN95192.1"/>
    <property type="molecule type" value="Genomic_DNA"/>
</dbReference>
<dbReference type="GeneID" id="37270967"/>
<keyword evidence="5" id="KW-0406">Ion transport</keyword>
<dbReference type="PANTHER" id="PTHR32468:SF0">
    <property type="entry name" value="K(+)_H(+) ANTIPORTER 1"/>
    <property type="match status" value="1"/>
</dbReference>
<dbReference type="Pfam" id="PF00999">
    <property type="entry name" value="Na_H_Exchanger"/>
    <property type="match status" value="1"/>
</dbReference>
<feature type="transmembrane region" description="Helical" evidence="8">
    <location>
        <begin position="316"/>
        <end position="335"/>
    </location>
</feature>
<feature type="transmembrane region" description="Helical" evidence="8">
    <location>
        <begin position="286"/>
        <end position="309"/>
    </location>
</feature>
<feature type="domain" description="Cation/H+ exchanger transmembrane" evidence="9">
    <location>
        <begin position="43"/>
        <end position="424"/>
    </location>
</feature>
<evidence type="ECO:0000256" key="7">
    <source>
        <dbReference type="SAM" id="MobiDB-lite"/>
    </source>
</evidence>
<dbReference type="PANTHER" id="PTHR32468">
    <property type="entry name" value="CATION/H + ANTIPORTER"/>
    <property type="match status" value="1"/>
</dbReference>
<evidence type="ECO:0000256" key="1">
    <source>
        <dbReference type="ARBA" id="ARBA00004141"/>
    </source>
</evidence>
<sequence length="939" mass="98774">MTHTLSIRAANGAASVISGLNPSKFDSADPLRLFIIQAGIIIVFTRILGYGLAKMKQPSVIAEVIGGIVLGPTVCGRIPGFTAAIFPQQSIPLLSLVANIGLVFFLFLIGLEVDVRIIKKCAVASTAISLSGLILPFGLGAAVSWGLYNEFIDTSRVSFNHFLLFTGTAFSITALPVLARILGSLGMLQSKVGTIVLAAGVGNDVIGWVLLALTVALVNAQTGLTALYVLLTTIAWCLVLFFLIRPVFLWLCRRTGSFEKGPTALMLTITILLMFTSAFLTDIIGVHAIFGAFLVGLIIPHEGGFAVALTEKIEDLVLTTMLPLYFALSGLKTQLGTLNSGITWAYTIAIIVVAFVSKFAGCAGAAKVCGFSLRESGAIGALMSCKGLVELIVLNIGLQAGILDTRSFSMFVVMALVSTFITTPLTQLIYPARFRLAEKDGSVHGHEGDDCEEEKSGDGALSRASRHLMVVLDGFEHLPGLLTLMQLMRPSDATLPASESSESNLRHRNVSGSDGESIKESSSSSAGGHPATHELRQGAPYQSASAGRPEVTVSALRLIELTERTSAVMRVAEAEDTLRADPIINVFRTFGQLNHLPVYSSMAVVDASEYAPTVVSRASGASSSLLVVPWTVPQGSIAAPTGEASGALPASAPAAAGVFSTISNPFDSIFGPGADGPTRSPQNINFVRRVFQTATCDVGLLVERPVGTRSTGPLGISRRQHVVLAFMGGPDDRAALALVLALCRANRELLVTVLHFKRVAADEAGDAPLPDLPPTVHHAQSLQHGAGGVQDTMYPTIHGAAPLEATLEDNLSIKNATDAAAGALAGRLTVKLTATSRPLRDFVQAVDAAEPTLVVCGRGRRMPTMTHREELRFLLRCGMVDPTAADLSAPPTRDGERALSSETCKVIGEPAMAVTRFAKASAACLVVAAPMRKAPATSA</sequence>
<dbReference type="OrthoDB" id="2687058at2759"/>
<feature type="transmembrane region" description="Helical" evidence="8">
    <location>
        <begin position="226"/>
        <end position="251"/>
    </location>
</feature>
<dbReference type="Gene3D" id="1.20.1530.20">
    <property type="match status" value="1"/>
</dbReference>
<keyword evidence="4 8" id="KW-1133">Transmembrane helix</keyword>
<feature type="transmembrane region" description="Helical" evidence="8">
    <location>
        <begin position="341"/>
        <end position="366"/>
    </location>
</feature>
<evidence type="ECO:0000256" key="2">
    <source>
        <dbReference type="ARBA" id="ARBA00022448"/>
    </source>
</evidence>
<keyword evidence="6 8" id="KW-0472">Membrane</keyword>
<feature type="transmembrane region" description="Helical" evidence="8">
    <location>
        <begin position="159"/>
        <end position="183"/>
    </location>
</feature>
<feature type="transmembrane region" description="Helical" evidence="8">
    <location>
        <begin position="408"/>
        <end position="430"/>
    </location>
</feature>
<feature type="region of interest" description="Disordered" evidence="7">
    <location>
        <begin position="493"/>
        <end position="547"/>
    </location>
</feature>
<feature type="compositionally biased region" description="Low complexity" evidence="7">
    <location>
        <begin position="511"/>
        <end position="528"/>
    </location>
</feature>
<name>A0A316Z2Q5_9BASI</name>
<gene>
    <name evidence="10" type="ORF">FA09DRAFT_332358</name>
</gene>
<evidence type="ECO:0000259" key="9">
    <source>
        <dbReference type="Pfam" id="PF00999"/>
    </source>
</evidence>
<dbReference type="GO" id="GO:0015297">
    <property type="term" value="F:antiporter activity"/>
    <property type="evidence" value="ECO:0007669"/>
    <property type="project" value="InterPro"/>
</dbReference>
<evidence type="ECO:0000256" key="6">
    <source>
        <dbReference type="ARBA" id="ARBA00023136"/>
    </source>
</evidence>
<keyword evidence="11" id="KW-1185">Reference proteome</keyword>
<dbReference type="STRING" id="58919.A0A316Z2Q5"/>
<proteinExistence type="predicted"/>
<feature type="transmembrane region" description="Helical" evidence="8">
    <location>
        <begin position="91"/>
        <end position="111"/>
    </location>
</feature>
<feature type="transmembrane region" description="Helical" evidence="8">
    <location>
        <begin position="195"/>
        <end position="220"/>
    </location>
</feature>
<evidence type="ECO:0000256" key="5">
    <source>
        <dbReference type="ARBA" id="ARBA00023065"/>
    </source>
</evidence>
<evidence type="ECO:0000313" key="10">
    <source>
        <dbReference type="EMBL" id="PWN95192.1"/>
    </source>
</evidence>
<dbReference type="RefSeq" id="XP_025595471.1">
    <property type="nucleotide sequence ID" value="XM_025743423.1"/>
</dbReference>
<evidence type="ECO:0000256" key="8">
    <source>
        <dbReference type="SAM" id="Phobius"/>
    </source>
</evidence>
<feature type="region of interest" description="Disordered" evidence="7">
    <location>
        <begin position="769"/>
        <end position="788"/>
    </location>
</feature>
<feature type="transmembrane region" description="Helical" evidence="8">
    <location>
        <begin position="123"/>
        <end position="147"/>
    </location>
</feature>
<protein>
    <recommendedName>
        <fullName evidence="9">Cation/H+ exchanger transmembrane domain-containing protein</fullName>
    </recommendedName>
</protein>
<accession>A0A316Z2Q5</accession>
<organism evidence="10 11">
    <name type="scientific">Tilletiopsis washingtonensis</name>
    <dbReference type="NCBI Taxonomy" id="58919"/>
    <lineage>
        <taxon>Eukaryota</taxon>
        <taxon>Fungi</taxon>
        <taxon>Dikarya</taxon>
        <taxon>Basidiomycota</taxon>
        <taxon>Ustilaginomycotina</taxon>
        <taxon>Exobasidiomycetes</taxon>
        <taxon>Entylomatales</taxon>
        <taxon>Entylomatales incertae sedis</taxon>
        <taxon>Tilletiopsis</taxon>
    </lineage>
</organism>
<dbReference type="GO" id="GO:0016020">
    <property type="term" value="C:membrane"/>
    <property type="evidence" value="ECO:0007669"/>
    <property type="project" value="UniProtKB-SubCell"/>
</dbReference>
<evidence type="ECO:0000256" key="3">
    <source>
        <dbReference type="ARBA" id="ARBA00022692"/>
    </source>
</evidence>